<dbReference type="Gene3D" id="6.10.250.2020">
    <property type="match status" value="1"/>
</dbReference>
<dbReference type="Proteomes" id="UP000770717">
    <property type="component" value="Unassembled WGS sequence"/>
</dbReference>
<gene>
    <name evidence="3" type="ORF">GDO78_000788</name>
</gene>
<organism evidence="3 4">
    <name type="scientific">Eleutherodactylus coqui</name>
    <name type="common">Puerto Rican coqui</name>
    <dbReference type="NCBI Taxonomy" id="57060"/>
    <lineage>
        <taxon>Eukaryota</taxon>
        <taxon>Metazoa</taxon>
        <taxon>Chordata</taxon>
        <taxon>Craniata</taxon>
        <taxon>Vertebrata</taxon>
        <taxon>Euteleostomi</taxon>
        <taxon>Amphibia</taxon>
        <taxon>Batrachia</taxon>
        <taxon>Anura</taxon>
        <taxon>Neobatrachia</taxon>
        <taxon>Hyloidea</taxon>
        <taxon>Eleutherodactylidae</taxon>
        <taxon>Eleutherodactylinae</taxon>
        <taxon>Eleutherodactylus</taxon>
        <taxon>Eleutherodactylus</taxon>
    </lineage>
</organism>
<evidence type="ECO:0000313" key="3">
    <source>
        <dbReference type="EMBL" id="KAG9492472.1"/>
    </source>
</evidence>
<name>A0A8J6KGU7_ELECQ</name>
<dbReference type="InterPro" id="IPR032103">
    <property type="entry name" value="NHE_CaM-bd"/>
</dbReference>
<feature type="domain" description="Sodium/hydrogen exchanger regulatory region" evidence="2">
    <location>
        <begin position="71"/>
        <end position="172"/>
    </location>
</feature>
<feature type="region of interest" description="Disordered" evidence="1">
    <location>
        <begin position="199"/>
        <end position="239"/>
    </location>
</feature>
<keyword evidence="4" id="KW-1185">Reference proteome</keyword>
<accession>A0A8J6KGU7</accession>
<feature type="compositionally biased region" description="Basic residues" evidence="1">
    <location>
        <begin position="218"/>
        <end position="233"/>
    </location>
</feature>
<sequence length="267" mass="31139">MDHVKAGITDICGHWGHYKMREKFKKVDHKFLRRALIRENQPKSSIVDLHKKLEIKQAIEMTEFGMNKNISKTSLQSYRKGKHESAILSEDVTHLKDLLTNSLYSVRQRTSSYVKYNLPKEDSERQNREIVINRFLNMKKGSSLPWGNQKQTQNVQYLSLPHNYKKPWEYNEQESLQGSCTDEDDSVFEEKTDLLISPGIRLPKPPSGKMKEQDGTRSKARGVHWPLKPKKQMTARSMYQPVKSRPYFDIVVEEEQDSDVDSNNDVL</sequence>
<dbReference type="AlphaFoldDB" id="A0A8J6KGU7"/>
<evidence type="ECO:0000256" key="1">
    <source>
        <dbReference type="SAM" id="MobiDB-lite"/>
    </source>
</evidence>
<dbReference type="Pfam" id="PF16644">
    <property type="entry name" value="NEXCaM_BD"/>
    <property type="match status" value="1"/>
</dbReference>
<protein>
    <recommendedName>
        <fullName evidence="2">Sodium/hydrogen exchanger regulatory region domain-containing protein</fullName>
    </recommendedName>
</protein>
<proteinExistence type="predicted"/>
<evidence type="ECO:0000259" key="2">
    <source>
        <dbReference type="Pfam" id="PF16644"/>
    </source>
</evidence>
<evidence type="ECO:0000313" key="4">
    <source>
        <dbReference type="Proteomes" id="UP000770717"/>
    </source>
</evidence>
<dbReference type="EMBL" id="WNTK01000001">
    <property type="protein sequence ID" value="KAG9492472.1"/>
    <property type="molecule type" value="Genomic_DNA"/>
</dbReference>
<reference evidence="3" key="1">
    <citation type="thesis" date="2020" institute="ProQuest LLC" country="789 East Eisenhower Parkway, Ann Arbor, MI, USA">
        <title>Comparative Genomics and Chromosome Evolution.</title>
        <authorList>
            <person name="Mudd A.B."/>
        </authorList>
    </citation>
    <scope>NUCLEOTIDE SEQUENCE</scope>
    <source>
        <strain evidence="3">HN-11 Male</strain>
        <tissue evidence="3">Kidney and liver</tissue>
    </source>
</reference>
<dbReference type="OrthoDB" id="196264at2759"/>
<comment type="caution">
    <text evidence="3">The sequence shown here is derived from an EMBL/GenBank/DDBJ whole genome shotgun (WGS) entry which is preliminary data.</text>
</comment>